<dbReference type="PIRSF" id="PIRSF005536">
    <property type="entry name" value="Agal"/>
    <property type="match status" value="1"/>
</dbReference>
<dbReference type="SUPFAM" id="SSF51445">
    <property type="entry name" value="(Trans)glycosidases"/>
    <property type="match status" value="1"/>
</dbReference>
<evidence type="ECO:0000256" key="3">
    <source>
        <dbReference type="ARBA" id="ARBA00022801"/>
    </source>
</evidence>
<feature type="binding site" evidence="7">
    <location>
        <position position="527"/>
    </location>
    <ligand>
        <name>substrate</name>
    </ligand>
</feature>
<dbReference type="InterPro" id="IPR013780">
    <property type="entry name" value="Glyco_hydro_b"/>
</dbReference>
<dbReference type="InterPro" id="IPR038417">
    <property type="entry name" value="Alpga-gal_N_sf"/>
</dbReference>
<sequence length="764" mass="87587">MAITFHEQSREFHLTNGKISYIMEIMANGQMEHLYFGRAITDRESFHHLHEEEPRSLMAVNVPEPGTLSLEFARQEYPSYGTGDYRSPAVTVQQENGSRISAFTYVSHEIFPGKKSIAPLPSTYVEQDEEAETLEITLHDPLTDTDLVLSYTIYRDYPVVTRHARFFHMGKERIILDRALSASVEFSDMNFEMVQLSGAWSRERYVKNRKLEMGIQAIQSLRGASSSEQNPFLALKRPEATEQQGEVYGFSLVYSGSFLAQVEVNTHEMTRVMMGIQPETFSWELQAGESFQTPEVVMVYSGRGLNGMSQTFHRLYRTRLMRGEWRDKVRPILLNNWEATYFDFTEEKILAIAGKAKEAGAELFVLDDGWFGARNDDYRGLGDWYVNLEKLPDGIRGLSEKVEKLGLKFGLWVELEMVNKDSDLYRAHPDWVIGVPGRFESHSRHQHVLDYSRKEVVDAIYEMISREIRDARISYIKWDMNRYITEPFSRGGSPADQGKMMHRYILGVYDLYTRLTTEFPHILFESCASGGARFDPGMLAFAPQTWTSDDTDGAERVKIQYGTSMVYPLVSMGSHVSAVPNHQLYRKTPLDTRANVAYFGTFGYELDLNLLSDEEFEQVKDQIAFMKKYRNLIQLDGDFYRLQSPFEGNDAAWMVVSQDKSTALALFFQRLNKVNASWLRLRLTGLKEHARYRVCCSLDGAQKDNAQLDRVYGTCGLPRQRVLEAYGDELMYAGIVISRDDLNRKGGDFASLLYTIEEIKSGEA</sequence>
<evidence type="ECO:0000256" key="6">
    <source>
        <dbReference type="PIRSR" id="PIRSR005536-1"/>
    </source>
</evidence>
<dbReference type="EC" id="3.2.1.22" evidence="2 5"/>
<dbReference type="Gene3D" id="3.20.20.70">
    <property type="entry name" value="Aldolase class I"/>
    <property type="match status" value="1"/>
</dbReference>
<feature type="active site" description="Nucleophile" evidence="6">
    <location>
        <position position="479"/>
    </location>
</feature>
<dbReference type="FunFam" id="3.20.20.70:FF:000118">
    <property type="entry name" value="Alpha-galactosidase"/>
    <property type="match status" value="1"/>
</dbReference>
<dbReference type="InterPro" id="IPR017853">
    <property type="entry name" value="GH"/>
</dbReference>
<evidence type="ECO:0000256" key="2">
    <source>
        <dbReference type="ARBA" id="ARBA00012755"/>
    </source>
</evidence>
<evidence type="ECO:0000256" key="1">
    <source>
        <dbReference type="ARBA" id="ARBA00001255"/>
    </source>
</evidence>
<keyword evidence="3 5" id="KW-0378">Hydrolase</keyword>
<accession>A0A9D1NVK2</accession>
<evidence type="ECO:0000256" key="4">
    <source>
        <dbReference type="ARBA" id="ARBA00023295"/>
    </source>
</evidence>
<gene>
    <name evidence="10" type="ORF">IAA63_10850</name>
</gene>
<dbReference type="CDD" id="cd14791">
    <property type="entry name" value="GH36"/>
    <property type="match status" value="1"/>
</dbReference>
<feature type="binding site" evidence="7">
    <location>
        <position position="200"/>
    </location>
    <ligand>
        <name>substrate</name>
    </ligand>
</feature>
<evidence type="ECO:0000313" key="10">
    <source>
        <dbReference type="EMBL" id="HIV13621.1"/>
    </source>
</evidence>
<evidence type="ECO:0000259" key="8">
    <source>
        <dbReference type="Pfam" id="PF16874"/>
    </source>
</evidence>
<feature type="domain" description="Glycosyl hydrolase family 36 C-terminal" evidence="8">
    <location>
        <begin position="651"/>
        <end position="755"/>
    </location>
</feature>
<comment type="similarity">
    <text evidence="5">Belongs to the glycosyl hydrolase.</text>
</comment>
<name>A0A9D1NVK2_9FIRM</name>
<feature type="domain" description="Glycosyl hydrolase family 36 N-terminal" evidence="9">
    <location>
        <begin position="29"/>
        <end position="286"/>
    </location>
</feature>
<dbReference type="Gene3D" id="2.60.40.1180">
    <property type="entry name" value="Golgi alpha-mannosidase II"/>
    <property type="match status" value="1"/>
</dbReference>
<dbReference type="AlphaFoldDB" id="A0A9D1NVK2"/>
<dbReference type="InterPro" id="IPR013785">
    <property type="entry name" value="Aldolase_TIM"/>
</dbReference>
<dbReference type="EMBL" id="DVON01000229">
    <property type="protein sequence ID" value="HIV13621.1"/>
    <property type="molecule type" value="Genomic_DNA"/>
</dbReference>
<evidence type="ECO:0000259" key="9">
    <source>
        <dbReference type="Pfam" id="PF16875"/>
    </source>
</evidence>
<feature type="binding site" evidence="7">
    <location>
        <begin position="367"/>
        <end position="368"/>
    </location>
    <ligand>
        <name>substrate</name>
    </ligand>
</feature>
<reference evidence="10" key="2">
    <citation type="journal article" date="2021" name="PeerJ">
        <title>Extensive microbial diversity within the chicken gut microbiome revealed by metagenomics and culture.</title>
        <authorList>
            <person name="Gilroy R."/>
            <person name="Ravi A."/>
            <person name="Getino M."/>
            <person name="Pursley I."/>
            <person name="Horton D.L."/>
            <person name="Alikhan N.F."/>
            <person name="Baker D."/>
            <person name="Gharbi K."/>
            <person name="Hall N."/>
            <person name="Watson M."/>
            <person name="Adriaenssens E.M."/>
            <person name="Foster-Nyarko E."/>
            <person name="Jarju S."/>
            <person name="Secka A."/>
            <person name="Antonio M."/>
            <person name="Oren A."/>
            <person name="Chaudhuri R.R."/>
            <person name="La Ragione R."/>
            <person name="Hildebrand F."/>
            <person name="Pallen M.J."/>
        </authorList>
    </citation>
    <scope>NUCLEOTIDE SEQUENCE</scope>
    <source>
        <strain evidence="10">ChiBcec2-4451</strain>
    </source>
</reference>
<dbReference type="InterPro" id="IPR002252">
    <property type="entry name" value="Glyco_hydro_36"/>
</dbReference>
<evidence type="ECO:0000313" key="11">
    <source>
        <dbReference type="Proteomes" id="UP000886723"/>
    </source>
</evidence>
<dbReference type="Proteomes" id="UP000886723">
    <property type="component" value="Unassembled WGS sequence"/>
</dbReference>
<dbReference type="InterPro" id="IPR031705">
    <property type="entry name" value="Glyco_hydro_36_C"/>
</dbReference>
<dbReference type="Pfam" id="PF02065">
    <property type="entry name" value="Melibiase"/>
    <property type="match status" value="1"/>
</dbReference>
<reference evidence="10" key="1">
    <citation type="submission" date="2020-10" db="EMBL/GenBank/DDBJ databases">
        <authorList>
            <person name="Gilroy R."/>
        </authorList>
    </citation>
    <scope>NUCLEOTIDE SEQUENCE</scope>
    <source>
        <strain evidence="10">ChiBcec2-4451</strain>
    </source>
</reference>
<dbReference type="InterPro" id="IPR031704">
    <property type="entry name" value="Glyco_hydro_36_N"/>
</dbReference>
<dbReference type="Gene3D" id="2.70.98.60">
    <property type="entry name" value="alpha-galactosidase from lactobacil brevis"/>
    <property type="match status" value="1"/>
</dbReference>
<feature type="binding site" evidence="7">
    <location>
        <position position="549"/>
    </location>
    <ligand>
        <name>substrate</name>
    </ligand>
</feature>
<dbReference type="PANTHER" id="PTHR43053:SF3">
    <property type="entry name" value="ALPHA-GALACTOSIDASE C-RELATED"/>
    <property type="match status" value="1"/>
</dbReference>
<feature type="binding site" evidence="7">
    <location>
        <position position="444"/>
    </location>
    <ligand>
        <name>substrate</name>
    </ligand>
</feature>
<dbReference type="Pfam" id="PF16875">
    <property type="entry name" value="Glyco_hydro_36N"/>
    <property type="match status" value="1"/>
</dbReference>
<protein>
    <recommendedName>
        <fullName evidence="2 5">Alpha-galactosidase</fullName>
        <ecNumber evidence="2 5">3.2.1.22</ecNumber>
    </recommendedName>
</protein>
<comment type="caution">
    <text evidence="10">The sequence shown here is derived from an EMBL/GenBank/DDBJ whole genome shotgun (WGS) entry which is preliminary data.</text>
</comment>
<feature type="binding site" evidence="7">
    <location>
        <begin position="477"/>
        <end position="481"/>
    </location>
    <ligand>
        <name>substrate</name>
    </ligand>
</feature>
<dbReference type="GO" id="GO:0004557">
    <property type="term" value="F:alpha-galactosidase activity"/>
    <property type="evidence" value="ECO:0007669"/>
    <property type="project" value="UniProtKB-UniRule"/>
</dbReference>
<comment type="catalytic activity">
    <reaction evidence="1 5">
        <text>Hydrolysis of terminal, non-reducing alpha-D-galactose residues in alpha-D-galactosides, including galactose oligosaccharides, galactomannans and galactolipids.</text>
        <dbReference type="EC" id="3.2.1.22"/>
    </reaction>
</comment>
<dbReference type="InterPro" id="IPR050985">
    <property type="entry name" value="Alpha-glycosidase_related"/>
</dbReference>
<evidence type="ECO:0000256" key="7">
    <source>
        <dbReference type="PIRSR" id="PIRSR005536-2"/>
    </source>
</evidence>
<dbReference type="PANTHER" id="PTHR43053">
    <property type="entry name" value="GLYCOSIDASE FAMILY 31"/>
    <property type="match status" value="1"/>
</dbReference>
<feature type="active site" description="Proton donor" evidence="6">
    <location>
        <position position="549"/>
    </location>
</feature>
<organism evidence="10 11">
    <name type="scientific">Candidatus Pullilachnospira stercoravium</name>
    <dbReference type="NCBI Taxonomy" id="2840913"/>
    <lineage>
        <taxon>Bacteria</taxon>
        <taxon>Bacillati</taxon>
        <taxon>Bacillota</taxon>
        <taxon>Clostridia</taxon>
        <taxon>Lachnospirales</taxon>
        <taxon>Lachnospiraceae</taxon>
        <taxon>Lachnospiraceae incertae sedis</taxon>
        <taxon>Candidatus Pullilachnospira</taxon>
    </lineage>
</organism>
<keyword evidence="4 5" id="KW-0326">Glycosidase</keyword>
<evidence type="ECO:0000256" key="5">
    <source>
        <dbReference type="PIRNR" id="PIRNR005536"/>
    </source>
</evidence>
<dbReference type="PRINTS" id="PR00743">
    <property type="entry name" value="GLHYDRLASE36"/>
</dbReference>
<dbReference type="GO" id="GO:0016052">
    <property type="term" value="P:carbohydrate catabolic process"/>
    <property type="evidence" value="ECO:0007669"/>
    <property type="project" value="InterPro"/>
</dbReference>
<proteinExistence type="inferred from homology"/>
<dbReference type="Pfam" id="PF16874">
    <property type="entry name" value="Glyco_hydro_36C"/>
    <property type="match status" value="1"/>
</dbReference>